<feature type="transmembrane region" description="Helical" evidence="5">
    <location>
        <begin position="77"/>
        <end position="98"/>
    </location>
</feature>
<keyword evidence="3 5" id="KW-1133">Transmembrane helix</keyword>
<dbReference type="Proteomes" id="UP001243212">
    <property type="component" value="Unassembled WGS sequence"/>
</dbReference>
<evidence type="ECO:0000256" key="4">
    <source>
        <dbReference type="ARBA" id="ARBA00023136"/>
    </source>
</evidence>
<keyword evidence="2 5" id="KW-0812">Transmembrane</keyword>
<keyword evidence="7" id="KW-1185">Reference proteome</keyword>
<evidence type="ECO:0000256" key="5">
    <source>
        <dbReference type="SAM" id="Phobius"/>
    </source>
</evidence>
<name>A0ABT9NER6_9ACTO</name>
<dbReference type="InterPro" id="IPR009825">
    <property type="entry name" value="ECF_substrate-spec-like"/>
</dbReference>
<protein>
    <submittedName>
        <fullName evidence="6">Energy-coupling factor transport system substrate-specific component</fullName>
    </submittedName>
</protein>
<dbReference type="EMBL" id="JAUSQX010000001">
    <property type="protein sequence ID" value="MDP9805867.1"/>
    <property type="molecule type" value="Genomic_DNA"/>
</dbReference>
<dbReference type="InterPro" id="IPR022914">
    <property type="entry name" value="UPF0397"/>
</dbReference>
<feature type="transmembrane region" description="Helical" evidence="5">
    <location>
        <begin position="43"/>
        <end position="71"/>
    </location>
</feature>
<proteinExistence type="inferred from homology"/>
<feature type="transmembrane region" description="Helical" evidence="5">
    <location>
        <begin position="149"/>
        <end position="172"/>
    </location>
</feature>
<feature type="transmembrane region" description="Helical" evidence="5">
    <location>
        <begin position="12"/>
        <end position="31"/>
    </location>
</feature>
<evidence type="ECO:0000256" key="2">
    <source>
        <dbReference type="ARBA" id="ARBA00022692"/>
    </source>
</evidence>
<comment type="caution">
    <text evidence="6">The sequence shown here is derived from an EMBL/GenBank/DDBJ whole genome shotgun (WGS) entry which is preliminary data.</text>
</comment>
<dbReference type="Pfam" id="PF07155">
    <property type="entry name" value="ECF-ribofla_trS"/>
    <property type="match status" value="1"/>
</dbReference>
<keyword evidence="4 5" id="KW-0472">Membrane</keyword>
<dbReference type="Gene3D" id="1.10.1760.20">
    <property type="match status" value="1"/>
</dbReference>
<sequence length="185" mass="19642">MINSRKVSPVVQVVAIGIGAALFFVLGRFVAIPSPIPNTNISLQYAVLAVFAVLYGPIVGALTGFIGHILIDATWGIWISWEIASGVFGLILGALLIGNKIRDGEFGTKTIVRFNLGVIIAHAVAWILVAPLGDILIYSEPANKVFTQGAMAFGSNSIITCLLGTMILAIYARTRTSSGTLRQED</sequence>
<feature type="transmembrane region" description="Helical" evidence="5">
    <location>
        <begin position="110"/>
        <end position="129"/>
    </location>
</feature>
<evidence type="ECO:0000256" key="1">
    <source>
        <dbReference type="ARBA" id="ARBA00022475"/>
    </source>
</evidence>
<dbReference type="PANTHER" id="PTHR37815">
    <property type="entry name" value="UPF0397 PROTEIN BC_2624-RELATED"/>
    <property type="match status" value="1"/>
</dbReference>
<evidence type="ECO:0000313" key="6">
    <source>
        <dbReference type="EMBL" id="MDP9805867.1"/>
    </source>
</evidence>
<dbReference type="HAMAP" id="MF_01572">
    <property type="entry name" value="UPF0397"/>
    <property type="match status" value="1"/>
</dbReference>
<accession>A0ABT9NER6</accession>
<evidence type="ECO:0000313" key="7">
    <source>
        <dbReference type="Proteomes" id="UP001243212"/>
    </source>
</evidence>
<keyword evidence="1" id="KW-1003">Cell membrane</keyword>
<dbReference type="NCBIfam" id="NF010182">
    <property type="entry name" value="PRK13661.1"/>
    <property type="match status" value="1"/>
</dbReference>
<organism evidence="6 7">
    <name type="scientific">Trueperella bonasi</name>
    <dbReference type="NCBI Taxonomy" id="312286"/>
    <lineage>
        <taxon>Bacteria</taxon>
        <taxon>Bacillati</taxon>
        <taxon>Actinomycetota</taxon>
        <taxon>Actinomycetes</taxon>
        <taxon>Actinomycetales</taxon>
        <taxon>Actinomycetaceae</taxon>
        <taxon>Trueperella</taxon>
    </lineage>
</organism>
<dbReference type="RefSeq" id="WP_307682122.1">
    <property type="nucleotide sequence ID" value="NZ_JAUSQX010000001.1"/>
</dbReference>
<evidence type="ECO:0000256" key="3">
    <source>
        <dbReference type="ARBA" id="ARBA00022989"/>
    </source>
</evidence>
<reference evidence="6 7" key="1">
    <citation type="submission" date="2023-07" db="EMBL/GenBank/DDBJ databases">
        <title>Sequencing the genomes of 1000 actinobacteria strains.</title>
        <authorList>
            <person name="Klenk H.-P."/>
        </authorList>
    </citation>
    <scope>NUCLEOTIDE SEQUENCE [LARGE SCALE GENOMIC DNA]</scope>
    <source>
        <strain evidence="6 7">DSM 17163</strain>
    </source>
</reference>
<gene>
    <name evidence="6" type="ORF">J2S70_000449</name>
</gene>
<dbReference type="PANTHER" id="PTHR37815:SF3">
    <property type="entry name" value="UPF0397 PROTEIN SPR0429"/>
    <property type="match status" value="1"/>
</dbReference>